<accession>A0A0P6VUB7</accession>
<proteinExistence type="predicted"/>
<dbReference type="PATRIC" id="fig|53413.25.peg.3827"/>
<comment type="caution">
    <text evidence="1">The sequence shown here is derived from an EMBL/GenBank/DDBJ whole genome shotgun (WGS) entry which is preliminary data.</text>
</comment>
<name>A0A0P6VUB7_9XANT</name>
<sequence>MTAPHRTSPRQQQRLLVRLATLLTLRVSRSNAAGRDALAVPVQPRRSSAPKRLFSSQRICAGRRYRAVMLTC</sequence>
<dbReference type="AlphaFoldDB" id="A0A0P6VUB7"/>
<gene>
    <name evidence="1" type="ORF">XAXN_06835</name>
</gene>
<dbReference type="EMBL" id="JFAQ01000063">
    <property type="protein sequence ID" value="KPL49541.1"/>
    <property type="molecule type" value="Genomic_DNA"/>
</dbReference>
<organism evidence="1 2">
    <name type="scientific">Xanthomonas axonopodis</name>
    <dbReference type="NCBI Taxonomy" id="53413"/>
    <lineage>
        <taxon>Bacteria</taxon>
        <taxon>Pseudomonadati</taxon>
        <taxon>Pseudomonadota</taxon>
        <taxon>Gammaproteobacteria</taxon>
        <taxon>Lysobacterales</taxon>
        <taxon>Lysobacteraceae</taxon>
        <taxon>Xanthomonas</taxon>
    </lineage>
</organism>
<dbReference type="Proteomes" id="UP000054035">
    <property type="component" value="Unassembled WGS sequence"/>
</dbReference>
<protein>
    <submittedName>
        <fullName evidence="1">Uncharacterized protein</fullName>
    </submittedName>
</protein>
<reference evidence="1 2" key="1">
    <citation type="submission" date="2014-02" db="EMBL/GenBank/DDBJ databases">
        <title>Genome sequence of Xanthomonas axonopodis DSM 3585 (T).</title>
        <authorList>
            <person name="Midha S."/>
            <person name="Patil P.B."/>
        </authorList>
    </citation>
    <scope>NUCLEOTIDE SEQUENCE [LARGE SCALE GENOMIC DNA]</scope>
    <source>
        <strain evidence="1 2">DSM 3585</strain>
    </source>
</reference>
<evidence type="ECO:0000313" key="1">
    <source>
        <dbReference type="EMBL" id="KPL49541.1"/>
    </source>
</evidence>
<evidence type="ECO:0000313" key="2">
    <source>
        <dbReference type="Proteomes" id="UP000054035"/>
    </source>
</evidence>